<dbReference type="GO" id="GO:0051028">
    <property type="term" value="P:mRNA transport"/>
    <property type="evidence" value="ECO:0007669"/>
    <property type="project" value="TreeGrafter"/>
</dbReference>
<dbReference type="GO" id="GO:0006398">
    <property type="term" value="P:mRNA 3'-end processing by stem-loop binding and cleavage"/>
    <property type="evidence" value="ECO:0007669"/>
    <property type="project" value="TreeGrafter"/>
</dbReference>
<dbReference type="InterPro" id="IPR029344">
    <property type="entry name" value="SLBP_RNA_bind"/>
</dbReference>
<dbReference type="Gene3D" id="1.10.8.1120">
    <property type="entry name" value="Histone RNA hairpin-binding protein RNA-binding domain"/>
    <property type="match status" value="1"/>
</dbReference>
<reference evidence="4 5" key="1">
    <citation type="submission" date="2013-02" db="EMBL/GenBank/DDBJ databases">
        <title>The Genome Annotation of Plasmodium falciparum Vietnam Oak-Knoll (FVO).</title>
        <authorList>
            <consortium name="The Broad Institute Genome Sequencing Platform"/>
            <consortium name="The Broad Institute Genome Sequencing Center for Infectious Disease"/>
            <person name="Neafsey D."/>
            <person name="Hoffman S."/>
            <person name="Volkman S."/>
            <person name="Rosenthal P."/>
            <person name="Walker B."/>
            <person name="Young S.K."/>
            <person name="Zeng Q."/>
            <person name="Gargeya S."/>
            <person name="Fitzgerald M."/>
            <person name="Haas B."/>
            <person name="Abouelleil A."/>
            <person name="Allen A.W."/>
            <person name="Alvarado L."/>
            <person name="Arachchi H.M."/>
            <person name="Berlin A.M."/>
            <person name="Chapman S.B."/>
            <person name="Gainer-Dewar J."/>
            <person name="Goldberg J."/>
            <person name="Griggs A."/>
            <person name="Gujja S."/>
            <person name="Hansen M."/>
            <person name="Howarth C."/>
            <person name="Imamovic A."/>
            <person name="Ireland A."/>
            <person name="Larimer J."/>
            <person name="McCowan C."/>
            <person name="Murphy C."/>
            <person name="Pearson M."/>
            <person name="Poon T.W."/>
            <person name="Priest M."/>
            <person name="Roberts A."/>
            <person name="Saif S."/>
            <person name="Shea T."/>
            <person name="Sisk P."/>
            <person name="Sykes S."/>
            <person name="Wortman J."/>
            <person name="Nusbaum C."/>
            <person name="Birren B."/>
        </authorList>
    </citation>
    <scope>NUCLEOTIDE SEQUENCE [LARGE SCALE GENOMIC DNA]</scope>
    <source>
        <strain evidence="5">Vietnam Oak-Knoll (FVO)</strain>
    </source>
</reference>
<evidence type="ECO:0000259" key="3">
    <source>
        <dbReference type="Pfam" id="PF15247"/>
    </source>
</evidence>
<dbReference type="GO" id="GO:0071207">
    <property type="term" value="F:histone pre-mRNA stem-loop binding"/>
    <property type="evidence" value="ECO:0007669"/>
    <property type="project" value="TreeGrafter"/>
</dbReference>
<dbReference type="InterPro" id="IPR026502">
    <property type="entry name" value="SLBP1/SLBP2"/>
</dbReference>
<keyword evidence="2" id="KW-0694">RNA-binding</keyword>
<evidence type="ECO:0000313" key="5">
    <source>
        <dbReference type="Proteomes" id="UP000030690"/>
    </source>
</evidence>
<name>A0A024VDF6_PLAFA</name>
<dbReference type="Proteomes" id="UP000030690">
    <property type="component" value="Unassembled WGS sequence"/>
</dbReference>
<dbReference type="EMBL" id="KI925025">
    <property type="protein sequence ID" value="ETW20195.1"/>
    <property type="molecule type" value="Genomic_DNA"/>
</dbReference>
<evidence type="ECO:0000313" key="4">
    <source>
        <dbReference type="EMBL" id="ETW20195.1"/>
    </source>
</evidence>
<dbReference type="GO" id="GO:0005737">
    <property type="term" value="C:cytoplasm"/>
    <property type="evidence" value="ECO:0007669"/>
    <property type="project" value="TreeGrafter"/>
</dbReference>
<evidence type="ECO:0000256" key="2">
    <source>
        <dbReference type="ARBA" id="ARBA00022884"/>
    </source>
</evidence>
<dbReference type="Pfam" id="PF15247">
    <property type="entry name" value="SLBP_RNA_bind"/>
    <property type="match status" value="1"/>
</dbReference>
<dbReference type="AlphaFoldDB" id="A0A024VDF6"/>
<gene>
    <name evidence="4" type="ORF">PFFVO_01097</name>
</gene>
<sequence>MNEKGNFMKKAYKNNNIQLSENQINQRIKNVNLTKRLICYERYLKAIPKIERRNDLKNSWHPETPRYNKQISLSQWNKELKKWRKQIHAWGNISEEDHRYICKLSYTDKYKYLCNLKMPELSNLEIKNMKKENEEISHDILKHILLIQNKHNNPFDENDKIMYQPIFFLPENFSGTVVHNEFVIIKEQNMEKYLTLLKDKYKDKYNYCFKKYYELYLLNKDSDNKNVENSKNTIPKNGKNHIVIYLGKETKPLNYKNKEAQYEQKEKMEAYNFLCGSTKKYENHNKMNKRKKF</sequence>
<dbReference type="PANTHER" id="PTHR17408">
    <property type="entry name" value="HISTONE RNA HAIRPIN-BINDING PROTEIN"/>
    <property type="match status" value="1"/>
</dbReference>
<accession>A0A024VDF6</accession>
<dbReference type="GO" id="GO:0003729">
    <property type="term" value="F:mRNA binding"/>
    <property type="evidence" value="ECO:0007669"/>
    <property type="project" value="InterPro"/>
</dbReference>
<dbReference type="OrthoDB" id="265795at2759"/>
<dbReference type="SMR" id="A0A024VDF6"/>
<reference evidence="4 5" key="2">
    <citation type="submission" date="2013-02" db="EMBL/GenBank/DDBJ databases">
        <title>The Genome Sequence of Plasmodium falciparum Vietnam Oak-Knoll (FVO).</title>
        <authorList>
            <consortium name="The Broad Institute Genome Sequencing Platform"/>
            <consortium name="The Broad Institute Genome Sequencing Center for Infectious Disease"/>
            <person name="Neafsey D."/>
            <person name="Cheeseman I."/>
            <person name="Volkman S."/>
            <person name="Adams J."/>
            <person name="Walker B."/>
            <person name="Young S.K."/>
            <person name="Zeng Q."/>
            <person name="Gargeya S."/>
            <person name="Fitzgerald M."/>
            <person name="Haas B."/>
            <person name="Abouelleil A."/>
            <person name="Alvarado L."/>
            <person name="Arachchi H.M."/>
            <person name="Berlin A.M."/>
            <person name="Chapman S.B."/>
            <person name="Dewar J."/>
            <person name="Goldberg J."/>
            <person name="Griggs A."/>
            <person name="Gujja S."/>
            <person name="Hansen M."/>
            <person name="Howarth C."/>
            <person name="Imamovic A."/>
            <person name="Larimer J."/>
            <person name="McCowan C."/>
            <person name="Murphy C."/>
            <person name="Neiman D."/>
            <person name="Pearson M."/>
            <person name="Priest M."/>
            <person name="Roberts A."/>
            <person name="Saif S."/>
            <person name="Shea T."/>
            <person name="Sisk P."/>
            <person name="Sykes S."/>
            <person name="Wortman J."/>
            <person name="Nusbaum C."/>
            <person name="Birren B."/>
        </authorList>
    </citation>
    <scope>NUCLEOTIDE SEQUENCE [LARGE SCALE GENOMIC DNA]</scope>
    <source>
        <strain evidence="5">Vietnam Oak-Knoll (FVO)</strain>
    </source>
</reference>
<proteinExistence type="inferred from homology"/>
<organism evidence="4 5">
    <name type="scientific">Plasmodium falciparum Vietnam Oak-Knoll</name>
    <name type="common">FVO</name>
    <dbReference type="NCBI Taxonomy" id="1036723"/>
    <lineage>
        <taxon>Eukaryota</taxon>
        <taxon>Sar</taxon>
        <taxon>Alveolata</taxon>
        <taxon>Apicomplexa</taxon>
        <taxon>Aconoidasida</taxon>
        <taxon>Haemosporida</taxon>
        <taxon>Plasmodiidae</taxon>
        <taxon>Plasmodium</taxon>
        <taxon>Plasmodium (Laverania)</taxon>
    </lineage>
</organism>
<dbReference type="GO" id="GO:0071204">
    <property type="term" value="C:histone pre-mRNA 3'end processing complex"/>
    <property type="evidence" value="ECO:0007669"/>
    <property type="project" value="TreeGrafter"/>
</dbReference>
<dbReference type="InterPro" id="IPR038294">
    <property type="entry name" value="SLBP_RNA_bind_sf"/>
</dbReference>
<protein>
    <recommendedName>
        <fullName evidence="3">Histone RNA hairpin-binding protein RNA-binding domain-containing protein</fullName>
    </recommendedName>
</protein>
<feature type="domain" description="Histone RNA hairpin-binding protein RNA-binding" evidence="3">
    <location>
        <begin position="21"/>
        <end position="92"/>
    </location>
</feature>
<comment type="similarity">
    <text evidence="1">Belongs to the SLBP family.</text>
</comment>
<dbReference type="PANTHER" id="PTHR17408:SF0">
    <property type="entry name" value="HISTONE RNA HAIRPIN-BINDING PROTEIN"/>
    <property type="match status" value="1"/>
</dbReference>
<evidence type="ECO:0000256" key="1">
    <source>
        <dbReference type="ARBA" id="ARBA00006151"/>
    </source>
</evidence>